<proteinExistence type="predicted"/>
<organism evidence="1 2">
    <name type="scientific">Mycolicibacterium brisbanense</name>
    <dbReference type="NCBI Taxonomy" id="146020"/>
    <lineage>
        <taxon>Bacteria</taxon>
        <taxon>Bacillati</taxon>
        <taxon>Actinomycetota</taxon>
        <taxon>Actinomycetes</taxon>
        <taxon>Mycobacteriales</taxon>
        <taxon>Mycobacteriaceae</taxon>
        <taxon>Mycolicibacterium</taxon>
    </lineage>
</organism>
<dbReference type="STRING" id="146020.RMCB_6738"/>
<comment type="caution">
    <text evidence="1">The sequence shown here is derived from an EMBL/GenBank/DDBJ whole genome shotgun (WGS) entry which is preliminary data.</text>
</comment>
<name>A0A117I846_9MYCO</name>
<dbReference type="AlphaFoldDB" id="A0A117I846"/>
<dbReference type="EMBL" id="BCSX01000056">
    <property type="protein sequence ID" value="GAS92642.1"/>
    <property type="molecule type" value="Genomic_DNA"/>
</dbReference>
<sequence length="287" mass="32631">MTVHNINDRFPEKPSQSIIYVDPAMARRVLAKNTRNRPISELHVQRLMAEMRAGRWQYNGEAIKWSVDDVLLDGQHRLTALSRMPDDFPAIPFLVVRGLPTKTQDTMDQGRKRSAGDQLSLDGIVNSSSSRVIVGAIRVYIEWSADHFFTDRVINNVSNPQVIEWAATHPTEIGLMEQICTGRLSRVKCRPSLTLAVLLRLYLIDGEAAREFASGLITGVGLDAGDPILTLRERFERIREQKLKVSDRDYIGFFIMAWNAWREGRKLTKFQRPPGGSWTRDTFPKAV</sequence>
<protein>
    <submittedName>
        <fullName evidence="1">Uncharacterized protein</fullName>
    </submittedName>
</protein>
<dbReference type="Proteomes" id="UP000069620">
    <property type="component" value="Unassembled WGS sequence"/>
</dbReference>
<accession>A0A117I846</accession>
<evidence type="ECO:0000313" key="1">
    <source>
        <dbReference type="EMBL" id="GAS92642.1"/>
    </source>
</evidence>
<keyword evidence="2" id="KW-1185">Reference proteome</keyword>
<reference evidence="2" key="2">
    <citation type="submission" date="2016-02" db="EMBL/GenBank/DDBJ databases">
        <title>Draft genome sequence of five rapidly growing Mycobacterium species.</title>
        <authorList>
            <person name="Katahira K."/>
            <person name="Gotou Y."/>
            <person name="Iida K."/>
            <person name="Ogura Y."/>
            <person name="Hayashi T."/>
        </authorList>
    </citation>
    <scope>NUCLEOTIDE SEQUENCE [LARGE SCALE GENOMIC DNA]</scope>
    <source>
        <strain evidence="2">JCM15654</strain>
    </source>
</reference>
<gene>
    <name evidence="1" type="ORF">RMCB_6738</name>
</gene>
<reference evidence="2" key="1">
    <citation type="journal article" date="2016" name="Genome Announc.">
        <title>Draft Genome Sequences of Five Rapidly Growing Mycobacterium Species, M. thermoresistibile, M. fortuitum subsp. acetamidolyticum, M. canariasense, M. brisbanense, and M. novocastrense.</title>
        <authorList>
            <person name="Katahira K."/>
            <person name="Ogura Y."/>
            <person name="Gotoh Y."/>
            <person name="Hayashi T."/>
        </authorList>
    </citation>
    <scope>NUCLEOTIDE SEQUENCE [LARGE SCALE GENOMIC DNA]</scope>
    <source>
        <strain evidence="2">JCM15654</strain>
    </source>
</reference>
<evidence type="ECO:0000313" key="2">
    <source>
        <dbReference type="Proteomes" id="UP000069620"/>
    </source>
</evidence>